<evidence type="ECO:0000256" key="10">
    <source>
        <dbReference type="PROSITE-ProRule" id="PRU00175"/>
    </source>
</evidence>
<keyword evidence="9 11" id="KW-0472">Membrane</keyword>
<evidence type="ECO:0000256" key="8">
    <source>
        <dbReference type="ARBA" id="ARBA00022833"/>
    </source>
</evidence>
<proteinExistence type="predicted"/>
<dbReference type="InterPro" id="IPR045103">
    <property type="entry name" value="RNF5/RNF185-like"/>
</dbReference>
<keyword evidence="7 11" id="KW-0833">Ubl conjugation pathway</keyword>
<evidence type="ECO:0000259" key="12">
    <source>
        <dbReference type="PROSITE" id="PS50089"/>
    </source>
</evidence>
<keyword evidence="4 11" id="KW-0808">Transferase</keyword>
<dbReference type="InterPro" id="IPR001841">
    <property type="entry name" value="Znf_RING"/>
</dbReference>
<reference evidence="13" key="1">
    <citation type="submission" date="2019-05" db="EMBL/GenBank/DDBJ databases">
        <title>The de novo reference genome and transcriptome assemblies of the wild tomato species Solanum chilense.</title>
        <authorList>
            <person name="Stam R."/>
            <person name="Nosenko T."/>
            <person name="Hoerger A.C."/>
            <person name="Stephan W."/>
            <person name="Seidel M.A."/>
            <person name="Kuhn J.M.M."/>
            <person name="Haberer G."/>
            <person name="Tellier A."/>
        </authorList>
    </citation>
    <scope>NUCLEOTIDE SEQUENCE</scope>
    <source>
        <tissue evidence="13">Mature leaves</tissue>
    </source>
</reference>
<dbReference type="EC" id="2.3.2.27" evidence="11"/>
<protein>
    <recommendedName>
        <fullName evidence="11">E3 ubiquitin-protein ligase RMA</fullName>
        <ecNumber evidence="11">2.3.2.27</ecNumber>
    </recommendedName>
    <alternativeName>
        <fullName evidence="11">Protein RING membrane-anchor</fullName>
    </alternativeName>
    <alternativeName>
        <fullName evidence="11">RING-type E3 ubiquitin transferase RMA</fullName>
    </alternativeName>
</protein>
<feature type="domain" description="RING-type" evidence="12">
    <location>
        <begin position="45"/>
        <end position="90"/>
    </location>
</feature>
<evidence type="ECO:0000313" key="13">
    <source>
        <dbReference type="EMBL" id="TMW85956.1"/>
    </source>
</evidence>
<dbReference type="AlphaFoldDB" id="A0A6N2AU83"/>
<evidence type="ECO:0000256" key="2">
    <source>
        <dbReference type="ARBA" id="ARBA00004308"/>
    </source>
</evidence>
<sequence length="221" mass="24858">MALDLHFEEQIAESTFNECRSSPLQKWKTFDGERDDDNRASGFDCNICLDVVKDPVVTFCGHLYCWPCIYKWIQFQGASDHQNPLCPVCKAKVSQKELIPLYGPGQATKPSEDGVTSKGMVIPQRPLRPTCSGDISTTTNSLPSQQLNHRQQPHSGSYTASPTVIGEVVYARVFGNACPNSYNLEINTSLRMRRQLLHADRSLGRLYFFLFCCVLVCLLLF</sequence>
<evidence type="ECO:0000256" key="9">
    <source>
        <dbReference type="ARBA" id="ARBA00023136"/>
    </source>
</evidence>
<dbReference type="PROSITE" id="PS00518">
    <property type="entry name" value="ZF_RING_1"/>
    <property type="match status" value="1"/>
</dbReference>
<gene>
    <name evidence="13" type="ORF">EJD97_022194</name>
</gene>
<dbReference type="PROSITE" id="PS50089">
    <property type="entry name" value="ZF_RING_2"/>
    <property type="match status" value="1"/>
</dbReference>
<dbReference type="GO" id="GO:0061630">
    <property type="term" value="F:ubiquitin protein ligase activity"/>
    <property type="evidence" value="ECO:0007669"/>
    <property type="project" value="UniProtKB-UniRule"/>
</dbReference>
<comment type="pathway">
    <text evidence="3 11">Protein modification; protein ubiquitination.</text>
</comment>
<comment type="subcellular location">
    <subcellularLocation>
        <location evidence="2">Endomembrane system</location>
    </subcellularLocation>
    <subcellularLocation>
        <location evidence="11">Endoplasmic reticulum membrane</location>
        <topology evidence="11">Single-pass type IV membrane protein</topology>
    </subcellularLocation>
</comment>
<evidence type="ECO:0000256" key="5">
    <source>
        <dbReference type="ARBA" id="ARBA00022723"/>
    </source>
</evidence>
<evidence type="ECO:0000256" key="11">
    <source>
        <dbReference type="RuleBase" id="RU369090"/>
    </source>
</evidence>
<evidence type="ECO:0000256" key="6">
    <source>
        <dbReference type="ARBA" id="ARBA00022771"/>
    </source>
</evidence>
<comment type="domain">
    <text evidence="11">The RING-type zinc finger domain is responsible for E3 ligase activity.</text>
</comment>
<keyword evidence="5 11" id="KW-0479">Metal-binding</keyword>
<dbReference type="Gene3D" id="3.30.40.10">
    <property type="entry name" value="Zinc/RING finger domain, C3HC4 (zinc finger)"/>
    <property type="match status" value="1"/>
</dbReference>
<dbReference type="SMART" id="SM00184">
    <property type="entry name" value="RING"/>
    <property type="match status" value="1"/>
</dbReference>
<dbReference type="Pfam" id="PF00097">
    <property type="entry name" value="zf-C3HC4"/>
    <property type="match status" value="1"/>
</dbReference>
<name>A0A6N2AU83_SOLCI</name>
<keyword evidence="11" id="KW-1133">Transmembrane helix</keyword>
<dbReference type="GO" id="GO:0016567">
    <property type="term" value="P:protein ubiquitination"/>
    <property type="evidence" value="ECO:0007669"/>
    <property type="project" value="UniProtKB-UniPathway"/>
</dbReference>
<keyword evidence="6 10" id="KW-0863">Zinc-finger</keyword>
<dbReference type="InterPro" id="IPR017907">
    <property type="entry name" value="Znf_RING_CS"/>
</dbReference>
<keyword evidence="8 11" id="KW-0862">Zinc</keyword>
<dbReference type="InterPro" id="IPR013083">
    <property type="entry name" value="Znf_RING/FYVE/PHD"/>
</dbReference>
<comment type="caution">
    <text evidence="13">The sequence shown here is derived from an EMBL/GenBank/DDBJ whole genome shotgun (WGS) entry which is preliminary data.</text>
</comment>
<dbReference type="InterPro" id="IPR018957">
    <property type="entry name" value="Znf_C3HC4_RING-type"/>
</dbReference>
<dbReference type="PANTHER" id="PTHR12313">
    <property type="entry name" value="E3 UBIQUITIN-PROTEIN LIGASE RNF5-RELATED"/>
    <property type="match status" value="1"/>
</dbReference>
<keyword evidence="11" id="KW-0812">Transmembrane</keyword>
<dbReference type="EMBL" id="RXGB01006944">
    <property type="protein sequence ID" value="TMW85956.1"/>
    <property type="molecule type" value="Genomic_DNA"/>
</dbReference>
<dbReference type="UniPathway" id="UPA00143"/>
<dbReference type="GO" id="GO:0008270">
    <property type="term" value="F:zinc ion binding"/>
    <property type="evidence" value="ECO:0007669"/>
    <property type="project" value="UniProtKB-KW"/>
</dbReference>
<evidence type="ECO:0000256" key="7">
    <source>
        <dbReference type="ARBA" id="ARBA00022786"/>
    </source>
</evidence>
<dbReference type="SUPFAM" id="SSF57850">
    <property type="entry name" value="RING/U-box"/>
    <property type="match status" value="1"/>
</dbReference>
<keyword evidence="11" id="KW-0256">Endoplasmic reticulum</keyword>
<comment type="catalytic activity">
    <reaction evidence="1 11">
        <text>S-ubiquitinyl-[E2 ubiquitin-conjugating enzyme]-L-cysteine + [acceptor protein]-L-lysine = [E2 ubiquitin-conjugating enzyme]-L-cysteine + N(6)-ubiquitinyl-[acceptor protein]-L-lysine.</text>
        <dbReference type="EC" id="2.3.2.27"/>
    </reaction>
</comment>
<organism evidence="13">
    <name type="scientific">Solanum chilense</name>
    <name type="common">Tomato</name>
    <name type="synonym">Lycopersicon chilense</name>
    <dbReference type="NCBI Taxonomy" id="4083"/>
    <lineage>
        <taxon>Eukaryota</taxon>
        <taxon>Viridiplantae</taxon>
        <taxon>Streptophyta</taxon>
        <taxon>Embryophyta</taxon>
        <taxon>Tracheophyta</taxon>
        <taxon>Spermatophyta</taxon>
        <taxon>Magnoliopsida</taxon>
        <taxon>eudicotyledons</taxon>
        <taxon>Gunneridae</taxon>
        <taxon>Pentapetalae</taxon>
        <taxon>asterids</taxon>
        <taxon>lamiids</taxon>
        <taxon>Solanales</taxon>
        <taxon>Solanaceae</taxon>
        <taxon>Solanoideae</taxon>
        <taxon>Solaneae</taxon>
        <taxon>Solanum</taxon>
        <taxon>Solanum subgen. Lycopersicon</taxon>
    </lineage>
</organism>
<dbReference type="GO" id="GO:0005789">
    <property type="term" value="C:endoplasmic reticulum membrane"/>
    <property type="evidence" value="ECO:0007669"/>
    <property type="project" value="UniProtKB-SubCell"/>
</dbReference>
<dbReference type="GO" id="GO:0006511">
    <property type="term" value="P:ubiquitin-dependent protein catabolic process"/>
    <property type="evidence" value="ECO:0007669"/>
    <property type="project" value="UniProtKB-UniRule"/>
</dbReference>
<evidence type="ECO:0000256" key="1">
    <source>
        <dbReference type="ARBA" id="ARBA00000900"/>
    </source>
</evidence>
<comment type="function">
    <text evidence="11">E3 ubiquitin-protein ligase.</text>
</comment>
<feature type="transmembrane region" description="Helical" evidence="11">
    <location>
        <begin position="202"/>
        <end position="220"/>
    </location>
</feature>
<accession>A0A6N2AU83</accession>
<evidence type="ECO:0000256" key="3">
    <source>
        <dbReference type="ARBA" id="ARBA00004906"/>
    </source>
</evidence>
<evidence type="ECO:0000256" key="4">
    <source>
        <dbReference type="ARBA" id="ARBA00022679"/>
    </source>
</evidence>